<name>S6ALG9_SULDS</name>
<organism evidence="1 2">
    <name type="scientific">Sulfuricella denitrificans (strain DSM 22764 / NBRC 105220 / skB26)</name>
    <dbReference type="NCBI Taxonomy" id="1163617"/>
    <lineage>
        <taxon>Bacteria</taxon>
        <taxon>Pseudomonadati</taxon>
        <taxon>Pseudomonadota</taxon>
        <taxon>Betaproteobacteria</taxon>
        <taxon>Nitrosomonadales</taxon>
        <taxon>Sulfuricellaceae</taxon>
        <taxon>Sulfuricella</taxon>
    </lineage>
</organism>
<gene>
    <name evidence="1" type="ORF">SCD_n01724</name>
</gene>
<dbReference type="AlphaFoldDB" id="S6ALG9"/>
<dbReference type="HOGENOM" id="CLU_2902583_0_0_4"/>
<accession>S6ALG9</accession>
<dbReference type="EMBL" id="AP013066">
    <property type="protein sequence ID" value="BAN35539.1"/>
    <property type="molecule type" value="Genomic_DNA"/>
</dbReference>
<proteinExistence type="predicted"/>
<evidence type="ECO:0000313" key="1">
    <source>
        <dbReference type="EMBL" id="BAN35539.1"/>
    </source>
</evidence>
<keyword evidence="2" id="KW-1185">Reference proteome</keyword>
<evidence type="ECO:0000313" key="2">
    <source>
        <dbReference type="Proteomes" id="UP000015559"/>
    </source>
</evidence>
<reference evidence="1 2" key="1">
    <citation type="journal article" date="2012" name="Appl. Environ. Microbiol.">
        <title>Draft genome sequence of a psychrotolerant sulfur-oxidizing bacterium, Sulfuricella denitrificans skB26, and proteomic insights into cold adaptation.</title>
        <authorList>
            <person name="Watanabe T."/>
            <person name="Kojima H."/>
            <person name="Fukui M."/>
        </authorList>
    </citation>
    <scope>NUCLEOTIDE SEQUENCE [LARGE SCALE GENOMIC DNA]</scope>
    <source>
        <strain evidence="2">skB26</strain>
    </source>
</reference>
<protein>
    <submittedName>
        <fullName evidence="1">Uncharacterized protein</fullName>
    </submittedName>
</protein>
<dbReference type="Proteomes" id="UP000015559">
    <property type="component" value="Chromosome"/>
</dbReference>
<dbReference type="STRING" id="1163617.SCD_n01724"/>
<sequence>MTVHIVHIYSLNTSTGALNQAPNYKISEIRPKRGTTNVGNEIKQKLTGQNYRNFLYNNKKNG</sequence>
<dbReference type="KEGG" id="sdr:SCD_n01724"/>